<feature type="transmembrane region" description="Helical" evidence="6">
    <location>
        <begin position="130"/>
        <end position="150"/>
    </location>
</feature>
<evidence type="ECO:0000256" key="6">
    <source>
        <dbReference type="SAM" id="Phobius"/>
    </source>
</evidence>
<keyword evidence="3" id="KW-0576">Peroxisome</keyword>
<dbReference type="EMBL" id="KV878588">
    <property type="protein sequence ID" value="OJJ57424.1"/>
    <property type="molecule type" value="Genomic_DNA"/>
</dbReference>
<evidence type="ECO:0000256" key="2">
    <source>
        <dbReference type="ARBA" id="ARBA00023136"/>
    </source>
</evidence>
<evidence type="ECO:0000256" key="4">
    <source>
        <dbReference type="ARBA" id="ARBA00046271"/>
    </source>
</evidence>
<keyword evidence="2 6" id="KW-0472">Membrane</keyword>
<feature type="region of interest" description="Disordered" evidence="5">
    <location>
        <begin position="155"/>
        <end position="174"/>
    </location>
</feature>
<gene>
    <name evidence="7" type="ORF">ASPSYDRAFT_133458</name>
</gene>
<dbReference type="GO" id="GO:0005778">
    <property type="term" value="C:peroxisomal membrane"/>
    <property type="evidence" value="ECO:0007669"/>
    <property type="project" value="UniProtKB-SubCell"/>
</dbReference>
<dbReference type="GO" id="GO:0016559">
    <property type="term" value="P:peroxisome fission"/>
    <property type="evidence" value="ECO:0007669"/>
    <property type="project" value="InterPro"/>
</dbReference>
<dbReference type="VEuPathDB" id="FungiDB:ASPSYDRAFT_133458"/>
<keyword evidence="6" id="KW-1133">Transmembrane helix</keyword>
<dbReference type="Pfam" id="PF05648">
    <property type="entry name" value="PEX11"/>
    <property type="match status" value="1"/>
</dbReference>
<dbReference type="PANTHER" id="PTHR12652:SF23">
    <property type="entry name" value="MICROBODY (PEROXISOME) PROLIFERATION PROTEIN PEROXIN 11B (EUROFUNG)"/>
    <property type="match status" value="1"/>
</dbReference>
<comment type="subcellular location">
    <subcellularLocation>
        <location evidence="4">Peroxisome membrane</location>
    </subcellularLocation>
</comment>
<proteinExistence type="predicted"/>
<dbReference type="InterPro" id="IPR008733">
    <property type="entry name" value="PEX11"/>
</dbReference>
<dbReference type="GeneID" id="63756710"/>
<reference evidence="8" key="1">
    <citation type="journal article" date="2017" name="Genome Biol.">
        <title>Comparative genomics reveals high biological diversity and specific adaptations in the industrially and medically important fungal genus Aspergillus.</title>
        <authorList>
            <person name="de Vries R.P."/>
            <person name="Riley R."/>
            <person name="Wiebenga A."/>
            <person name="Aguilar-Osorio G."/>
            <person name="Amillis S."/>
            <person name="Uchima C.A."/>
            <person name="Anderluh G."/>
            <person name="Asadollahi M."/>
            <person name="Askin M."/>
            <person name="Barry K."/>
            <person name="Battaglia E."/>
            <person name="Bayram O."/>
            <person name="Benocci T."/>
            <person name="Braus-Stromeyer S.A."/>
            <person name="Caldana C."/>
            <person name="Canovas D."/>
            <person name="Cerqueira G.C."/>
            <person name="Chen F."/>
            <person name="Chen W."/>
            <person name="Choi C."/>
            <person name="Clum A."/>
            <person name="Dos Santos R.A."/>
            <person name="Damasio A.R."/>
            <person name="Diallinas G."/>
            <person name="Emri T."/>
            <person name="Fekete E."/>
            <person name="Flipphi M."/>
            <person name="Freyberg S."/>
            <person name="Gallo A."/>
            <person name="Gournas C."/>
            <person name="Habgood R."/>
            <person name="Hainaut M."/>
            <person name="Harispe M.L."/>
            <person name="Henrissat B."/>
            <person name="Hilden K.S."/>
            <person name="Hope R."/>
            <person name="Hossain A."/>
            <person name="Karabika E."/>
            <person name="Karaffa L."/>
            <person name="Karanyi Z."/>
            <person name="Krasevec N."/>
            <person name="Kuo A."/>
            <person name="Kusch H."/>
            <person name="LaButti K."/>
            <person name="Lagendijk E.L."/>
            <person name="Lapidus A."/>
            <person name="Levasseur A."/>
            <person name="Lindquist E."/>
            <person name="Lipzen A."/>
            <person name="Logrieco A.F."/>
            <person name="MacCabe A."/>
            <person name="Maekelae M.R."/>
            <person name="Malavazi I."/>
            <person name="Melin P."/>
            <person name="Meyer V."/>
            <person name="Mielnichuk N."/>
            <person name="Miskei M."/>
            <person name="Molnar A.P."/>
            <person name="Mule G."/>
            <person name="Ngan C.Y."/>
            <person name="Orejas M."/>
            <person name="Orosz E."/>
            <person name="Ouedraogo J.P."/>
            <person name="Overkamp K.M."/>
            <person name="Park H.-S."/>
            <person name="Perrone G."/>
            <person name="Piumi F."/>
            <person name="Punt P.J."/>
            <person name="Ram A.F."/>
            <person name="Ramon A."/>
            <person name="Rauscher S."/>
            <person name="Record E."/>
            <person name="Riano-Pachon D.M."/>
            <person name="Robert V."/>
            <person name="Roehrig J."/>
            <person name="Ruller R."/>
            <person name="Salamov A."/>
            <person name="Salih N.S."/>
            <person name="Samson R.A."/>
            <person name="Sandor E."/>
            <person name="Sanguinetti M."/>
            <person name="Schuetze T."/>
            <person name="Sepcic K."/>
            <person name="Shelest E."/>
            <person name="Sherlock G."/>
            <person name="Sophianopoulou V."/>
            <person name="Squina F.M."/>
            <person name="Sun H."/>
            <person name="Susca A."/>
            <person name="Todd R.B."/>
            <person name="Tsang A."/>
            <person name="Unkles S.E."/>
            <person name="van de Wiele N."/>
            <person name="van Rossen-Uffink D."/>
            <person name="Oliveira J.V."/>
            <person name="Vesth T.C."/>
            <person name="Visser J."/>
            <person name="Yu J.-H."/>
            <person name="Zhou M."/>
            <person name="Andersen M.R."/>
            <person name="Archer D.B."/>
            <person name="Baker S.E."/>
            <person name="Benoit I."/>
            <person name="Brakhage A.A."/>
            <person name="Braus G.H."/>
            <person name="Fischer R."/>
            <person name="Frisvad J.C."/>
            <person name="Goldman G.H."/>
            <person name="Houbraken J."/>
            <person name="Oakley B."/>
            <person name="Pocsi I."/>
            <person name="Scazzocchio C."/>
            <person name="Seiboth B."/>
            <person name="vanKuyk P.A."/>
            <person name="Wortman J."/>
            <person name="Dyer P.S."/>
            <person name="Grigoriev I.V."/>
        </authorList>
    </citation>
    <scope>NUCLEOTIDE SEQUENCE [LARGE SCALE GENOMIC DNA]</scope>
    <source>
        <strain evidence="8">CBS 593.65</strain>
    </source>
</reference>
<sequence>MQSPLKQLVTFTGQTAGLEKTLRLIQAVSQIVGVTSDDKTLSTQCLAARDQLALGCRRYFRLLDFYGCFERVHVLSTTPSSAGAVLATMELAQFTFLGLYLFLENFTILHDMNVARVDWYRPLMTEANKFWFYALVLSILRMTWLIFFPVEATPAKGKGKGKSKSNGKVDAEKETAKQPKWPLVKKIIIDGCDLTLPGSFVGWVPASGLQVGAAMVVSTVLVGHNVWLAQQARLT</sequence>
<dbReference type="Proteomes" id="UP000184356">
    <property type="component" value="Unassembled WGS sequence"/>
</dbReference>
<name>A0A1L9TDC1_9EURO</name>
<evidence type="ECO:0000313" key="8">
    <source>
        <dbReference type="Proteomes" id="UP000184356"/>
    </source>
</evidence>
<feature type="transmembrane region" description="Helical" evidence="6">
    <location>
        <begin position="81"/>
        <end position="103"/>
    </location>
</feature>
<keyword evidence="8" id="KW-1185">Reference proteome</keyword>
<keyword evidence="6" id="KW-0812">Transmembrane</keyword>
<organism evidence="7 8">
    <name type="scientific">Aspergillus sydowii CBS 593.65</name>
    <dbReference type="NCBI Taxonomy" id="1036612"/>
    <lineage>
        <taxon>Eukaryota</taxon>
        <taxon>Fungi</taxon>
        <taxon>Dikarya</taxon>
        <taxon>Ascomycota</taxon>
        <taxon>Pezizomycotina</taxon>
        <taxon>Eurotiomycetes</taxon>
        <taxon>Eurotiomycetidae</taxon>
        <taxon>Eurotiales</taxon>
        <taxon>Aspergillaceae</taxon>
        <taxon>Aspergillus</taxon>
        <taxon>Aspergillus subgen. Nidulantes</taxon>
    </lineage>
</organism>
<evidence type="ECO:0000256" key="5">
    <source>
        <dbReference type="SAM" id="MobiDB-lite"/>
    </source>
</evidence>
<dbReference type="PANTHER" id="PTHR12652">
    <property type="entry name" value="PEROXISOMAL BIOGENESIS FACTOR 11"/>
    <property type="match status" value="1"/>
</dbReference>
<protein>
    <submittedName>
        <fullName evidence="7">Uncharacterized protein</fullName>
    </submittedName>
</protein>
<dbReference type="RefSeq" id="XP_040701230.1">
    <property type="nucleotide sequence ID" value="XM_040840637.1"/>
</dbReference>
<evidence type="ECO:0000256" key="3">
    <source>
        <dbReference type="ARBA" id="ARBA00023140"/>
    </source>
</evidence>
<evidence type="ECO:0000313" key="7">
    <source>
        <dbReference type="EMBL" id="OJJ57424.1"/>
    </source>
</evidence>
<accession>A0A1L9TDC1</accession>
<dbReference type="OrthoDB" id="3636394at2759"/>
<evidence type="ECO:0000256" key="1">
    <source>
        <dbReference type="ARBA" id="ARBA00022593"/>
    </source>
</evidence>
<keyword evidence="1" id="KW-0962">Peroxisome biogenesis</keyword>
<dbReference type="AlphaFoldDB" id="A0A1L9TDC1"/>